<feature type="binding site" evidence="8">
    <location>
        <position position="273"/>
    </location>
    <ligand>
        <name>Zn(2+)</name>
        <dbReference type="ChEBI" id="CHEBI:29105"/>
        <label>2</label>
        <note>catalytic</note>
    </ligand>
</feature>
<dbReference type="Proteomes" id="UP000264231">
    <property type="component" value="Chromosome"/>
</dbReference>
<dbReference type="AlphaFoldDB" id="A0A172XBY0"/>
<dbReference type="EC" id="3.1.26.11" evidence="8"/>
<feature type="active site" description="Proton acceptor" evidence="8">
    <location>
        <position position="66"/>
    </location>
</feature>
<accession>A0A172XBY0</accession>
<comment type="cofactor">
    <cofactor evidence="8">
        <name>Zn(2+)</name>
        <dbReference type="ChEBI" id="CHEBI:29105"/>
    </cofactor>
    <text evidence="8">Binds 2 Zn(2+) ions.</text>
</comment>
<evidence type="ECO:0000256" key="4">
    <source>
        <dbReference type="ARBA" id="ARBA00022723"/>
    </source>
</evidence>
<keyword evidence="7 8" id="KW-0862">Zinc</keyword>
<dbReference type="PANTHER" id="PTHR46018:SF2">
    <property type="entry name" value="ZINC PHOSPHODIESTERASE ELAC PROTEIN 1"/>
    <property type="match status" value="1"/>
</dbReference>
<dbReference type="InterPro" id="IPR013471">
    <property type="entry name" value="RNase_Z/BN"/>
</dbReference>
<dbReference type="Gene3D" id="3.60.15.10">
    <property type="entry name" value="Ribonuclease Z/Hydroxyacylglutathione hydrolase-like"/>
    <property type="match status" value="1"/>
</dbReference>
<evidence type="ECO:0000256" key="3">
    <source>
        <dbReference type="ARBA" id="ARBA00022722"/>
    </source>
</evidence>
<dbReference type="RefSeq" id="WP_011772688.1">
    <property type="nucleotide sequence ID" value="NZ_CP015629.1"/>
</dbReference>
<evidence type="ECO:0000256" key="5">
    <source>
        <dbReference type="ARBA" id="ARBA00022759"/>
    </source>
</evidence>
<evidence type="ECO:0000256" key="2">
    <source>
        <dbReference type="ARBA" id="ARBA00022694"/>
    </source>
</evidence>
<keyword evidence="6 8" id="KW-0378">Hydrolase</keyword>
<evidence type="ECO:0000313" key="10">
    <source>
        <dbReference type="Proteomes" id="UP000264231"/>
    </source>
</evidence>
<feature type="binding site" evidence="8">
    <location>
        <position position="215"/>
    </location>
    <ligand>
        <name>Zn(2+)</name>
        <dbReference type="ChEBI" id="CHEBI:29105"/>
        <label>1</label>
        <note>catalytic</note>
    </ligand>
</feature>
<dbReference type="GO" id="GO:0042781">
    <property type="term" value="F:3'-tRNA processing endoribonuclease activity"/>
    <property type="evidence" value="ECO:0007669"/>
    <property type="project" value="UniProtKB-UniRule"/>
</dbReference>
<comment type="subunit">
    <text evidence="1 8">Homodimer.</text>
</comment>
<reference evidence="9 10" key="1">
    <citation type="submission" date="2016-05" db="EMBL/GenBank/DDBJ databases">
        <title>Chromosome and linear plasmid sequence of a 2015 human isolate of tick-borne relapsing fever spirochete, Borrelia turicatae.</title>
        <authorList>
            <person name="Kingry L.C."/>
            <person name="Dhwani B."/>
            <person name="Replogle A."/>
            <person name="Sexton C."/>
            <person name="Rowe L."/>
            <person name="Stermole B.M."/>
            <person name="Christensen A.M."/>
            <person name="Schriefer M.E."/>
        </authorList>
    </citation>
    <scope>NUCLEOTIDE SEQUENCE [LARGE SCALE GENOMIC DNA]</scope>
    <source>
        <strain evidence="9 10">BTE5EL</strain>
    </source>
</reference>
<evidence type="ECO:0000256" key="1">
    <source>
        <dbReference type="ARBA" id="ARBA00011738"/>
    </source>
</evidence>
<keyword evidence="5 8" id="KW-0255">Endonuclease</keyword>
<proteinExistence type="inferred from homology"/>
<dbReference type="HAMAP" id="MF_01818">
    <property type="entry name" value="RNase_Z_BN"/>
    <property type="match status" value="1"/>
</dbReference>
<evidence type="ECO:0000313" key="9">
    <source>
        <dbReference type="EMBL" id="ANF34205.1"/>
    </source>
</evidence>
<feature type="binding site" evidence="8">
    <location>
        <position position="145"/>
    </location>
    <ligand>
        <name>Zn(2+)</name>
        <dbReference type="ChEBI" id="CHEBI:29105"/>
        <label>1</label>
        <note>catalytic</note>
    </ligand>
</feature>
<dbReference type="NCBIfam" id="TIGR02651">
    <property type="entry name" value="RNase_Z"/>
    <property type="match status" value="1"/>
</dbReference>
<keyword evidence="2 8" id="KW-0819">tRNA processing</keyword>
<dbReference type="Pfam" id="PF23023">
    <property type="entry name" value="Anti-Pycsar_Apyc1"/>
    <property type="match status" value="1"/>
</dbReference>
<dbReference type="PANTHER" id="PTHR46018">
    <property type="entry name" value="ZINC PHOSPHODIESTERASE ELAC PROTEIN 1"/>
    <property type="match status" value="1"/>
</dbReference>
<dbReference type="SMR" id="A0A172XBY0"/>
<comment type="catalytic activity">
    <reaction evidence="8">
        <text>Endonucleolytic cleavage of RNA, removing extra 3' nucleotides from tRNA precursor, generating 3' termini of tRNAs. A 3'-hydroxy group is left at the tRNA terminus and a 5'-phosphoryl group is left at the trailer molecule.</text>
        <dbReference type="EC" id="3.1.26.11"/>
    </reaction>
</comment>
<dbReference type="OMA" id="GTQRQMM"/>
<feature type="binding site" evidence="8">
    <location>
        <position position="62"/>
    </location>
    <ligand>
        <name>Zn(2+)</name>
        <dbReference type="ChEBI" id="CHEBI:29105"/>
        <label>1</label>
        <note>catalytic</note>
    </ligand>
</feature>
<dbReference type="InterPro" id="IPR036866">
    <property type="entry name" value="RibonucZ/Hydroxyglut_hydro"/>
</dbReference>
<feature type="binding site" evidence="8">
    <location>
        <position position="66"/>
    </location>
    <ligand>
        <name>Zn(2+)</name>
        <dbReference type="ChEBI" id="CHEBI:29105"/>
        <label>2</label>
        <note>catalytic</note>
    </ligand>
</feature>
<evidence type="ECO:0000256" key="8">
    <source>
        <dbReference type="HAMAP-Rule" id="MF_01818"/>
    </source>
</evidence>
<keyword evidence="4 8" id="KW-0479">Metal-binding</keyword>
<sequence length="319" mass="36780">MNFNINILGTGGTRPLHNRYLTSVLIEYHGESFLFDCGEATQMSLRKQKISWQKIKMICITHLHADHITGLLGIVMLMAQSGNTRKEPLTIIGPIGIKKYLETNIELLRVHKNYDIIYKEIIINKTESILYEDKKKRIEYIKLKHSIDCVGYLFIEKNKPGKFDTQKAESLNIPKGPIRKKLQEGHEVILNEKKILPSDILGEPQKGLKFAYITDTAYSEELSTHIKNFNLVIIESTFKNELKEEAKKKLHLTAKLAAKITKKAKVHQTGLIHFSERYTLNKDLFELLDEAKQEYPNGEIFLTKDGMRLKANKDKFIIK</sequence>
<dbReference type="NCBIfam" id="NF000801">
    <property type="entry name" value="PRK00055.1-3"/>
    <property type="match status" value="1"/>
</dbReference>
<dbReference type="EMBL" id="CP015629">
    <property type="protein sequence ID" value="ANF34205.1"/>
    <property type="molecule type" value="Genomic_DNA"/>
</dbReference>
<feature type="binding site" evidence="8">
    <location>
        <position position="64"/>
    </location>
    <ligand>
        <name>Zn(2+)</name>
        <dbReference type="ChEBI" id="CHEBI:29105"/>
        <label>1</label>
        <note>catalytic</note>
    </ligand>
</feature>
<comment type="similarity">
    <text evidence="8">Belongs to the RNase Z family.</text>
</comment>
<gene>
    <name evidence="8" type="primary">rnz</name>
    <name evidence="9" type="ORF">A7978_03820</name>
</gene>
<feature type="binding site" evidence="8">
    <location>
        <position position="215"/>
    </location>
    <ligand>
        <name>Zn(2+)</name>
        <dbReference type="ChEBI" id="CHEBI:29105"/>
        <label>2</label>
        <note>catalytic</note>
    </ligand>
</feature>
<dbReference type="GO" id="GO:0008270">
    <property type="term" value="F:zinc ion binding"/>
    <property type="evidence" value="ECO:0007669"/>
    <property type="project" value="UniProtKB-UniRule"/>
</dbReference>
<evidence type="ECO:0000256" key="6">
    <source>
        <dbReference type="ARBA" id="ARBA00022801"/>
    </source>
</evidence>
<evidence type="ECO:0000256" key="7">
    <source>
        <dbReference type="ARBA" id="ARBA00022833"/>
    </source>
</evidence>
<dbReference type="CDD" id="cd07717">
    <property type="entry name" value="RNaseZ_ZiPD-like_MBL-fold"/>
    <property type="match status" value="1"/>
</dbReference>
<comment type="function">
    <text evidence="8">Zinc phosphodiesterase, which displays some tRNA 3'-processing endonuclease activity. Probably involved in tRNA maturation, by removing a 3'-trailer from precursor tRNA.</text>
</comment>
<name>A0A172XBY0_BORTU</name>
<protein>
    <recommendedName>
        <fullName evidence="8">Ribonuclease Z</fullName>
        <shortName evidence="8">RNase Z</shortName>
        <ecNumber evidence="8">3.1.26.11</ecNumber>
    </recommendedName>
    <alternativeName>
        <fullName evidence="8">tRNA 3 endonuclease</fullName>
    </alternativeName>
    <alternativeName>
        <fullName evidence="8">tRNase Z</fullName>
    </alternativeName>
</protein>
<keyword evidence="3 8" id="KW-0540">Nuclease</keyword>
<feature type="binding site" evidence="8">
    <location>
        <position position="67"/>
    </location>
    <ligand>
        <name>Zn(2+)</name>
        <dbReference type="ChEBI" id="CHEBI:29105"/>
        <label>2</label>
        <note>catalytic</note>
    </ligand>
</feature>
<dbReference type="SUPFAM" id="SSF56281">
    <property type="entry name" value="Metallo-hydrolase/oxidoreductase"/>
    <property type="match status" value="1"/>
</dbReference>
<organism evidence="9 10">
    <name type="scientific">Borrelia turicatae</name>
    <dbReference type="NCBI Taxonomy" id="142"/>
    <lineage>
        <taxon>Bacteria</taxon>
        <taxon>Pseudomonadati</taxon>
        <taxon>Spirochaetota</taxon>
        <taxon>Spirochaetia</taxon>
        <taxon>Spirochaetales</taxon>
        <taxon>Borreliaceae</taxon>
        <taxon>Borrelia</taxon>
    </lineage>
</organism>